<sequence>MTKYTLIFLLAGVAAPASAKCHDFEMSGSLGGEYIICYEDKCDLSRQTLICNGGGPNFAEYNTGWSFGYEHDVQRGLVYGEYTSWNGKLLSEENAAKVRVFKVEDRT</sequence>
<proteinExistence type="predicted"/>
<feature type="chain" id="PRO_5033001142" evidence="1">
    <location>
        <begin position="20"/>
        <end position="107"/>
    </location>
</feature>
<evidence type="ECO:0000313" key="3">
    <source>
        <dbReference type="Proteomes" id="UP000592216"/>
    </source>
</evidence>
<feature type="signal peptide" evidence="1">
    <location>
        <begin position="1"/>
        <end position="19"/>
    </location>
</feature>
<keyword evidence="1" id="KW-0732">Signal</keyword>
<reference evidence="2 3" key="1">
    <citation type="submission" date="2020-04" db="EMBL/GenBank/DDBJ databases">
        <title>Donghicola sp., a member of the Rhodobacteraceae family isolated from mangrove forest in Thailand.</title>
        <authorList>
            <person name="Charoenyingcharoen P."/>
            <person name="Yukphan P."/>
        </authorList>
    </citation>
    <scope>NUCLEOTIDE SEQUENCE [LARGE SCALE GENOMIC DNA]</scope>
    <source>
        <strain evidence="2 3">B5-SW-15</strain>
    </source>
</reference>
<protein>
    <submittedName>
        <fullName evidence="2">Uncharacterized protein</fullName>
    </submittedName>
</protein>
<dbReference type="Proteomes" id="UP000592216">
    <property type="component" value="Unassembled WGS sequence"/>
</dbReference>
<dbReference type="AlphaFoldDB" id="A0A850QFN9"/>
<dbReference type="RefSeq" id="WP_177159270.1">
    <property type="nucleotide sequence ID" value="NZ_JABCJE010000035.1"/>
</dbReference>
<name>A0A850QFN9_9RHOB</name>
<accession>A0A850QFN9</accession>
<dbReference type="EMBL" id="JABCJE010000035">
    <property type="protein sequence ID" value="NVO25758.1"/>
    <property type="molecule type" value="Genomic_DNA"/>
</dbReference>
<comment type="caution">
    <text evidence="2">The sequence shown here is derived from an EMBL/GenBank/DDBJ whole genome shotgun (WGS) entry which is preliminary data.</text>
</comment>
<gene>
    <name evidence="2" type="ORF">HJ536_20650</name>
</gene>
<organism evidence="2 3">
    <name type="scientific">Donghicola mangrovi</name>
    <dbReference type="NCBI Taxonomy" id="2729614"/>
    <lineage>
        <taxon>Bacteria</taxon>
        <taxon>Pseudomonadati</taxon>
        <taxon>Pseudomonadota</taxon>
        <taxon>Alphaproteobacteria</taxon>
        <taxon>Rhodobacterales</taxon>
        <taxon>Roseobacteraceae</taxon>
        <taxon>Donghicola</taxon>
    </lineage>
</organism>
<feature type="non-terminal residue" evidence="2">
    <location>
        <position position="107"/>
    </location>
</feature>
<evidence type="ECO:0000313" key="2">
    <source>
        <dbReference type="EMBL" id="NVO25758.1"/>
    </source>
</evidence>
<evidence type="ECO:0000256" key="1">
    <source>
        <dbReference type="SAM" id="SignalP"/>
    </source>
</evidence>